<evidence type="ECO:0000256" key="1">
    <source>
        <dbReference type="ARBA" id="ARBA00022729"/>
    </source>
</evidence>
<feature type="region of interest" description="Disordered" evidence="2">
    <location>
        <begin position="21"/>
        <end position="48"/>
    </location>
</feature>
<dbReference type="Gene3D" id="3.40.190.10">
    <property type="entry name" value="Periplasmic binding protein-like II"/>
    <property type="match status" value="2"/>
</dbReference>
<evidence type="ECO:0000256" key="3">
    <source>
        <dbReference type="SAM" id="SignalP"/>
    </source>
</evidence>
<dbReference type="PANTHER" id="PTHR30222">
    <property type="entry name" value="SPERMIDINE/PUTRESCINE-BINDING PERIPLASMIC PROTEIN"/>
    <property type="match status" value="1"/>
</dbReference>
<evidence type="ECO:0000256" key="2">
    <source>
        <dbReference type="SAM" id="MobiDB-lite"/>
    </source>
</evidence>
<accession>A0ABY4ED03</accession>
<reference evidence="4" key="1">
    <citation type="submission" date="2021-12" db="EMBL/GenBank/DDBJ databases">
        <authorList>
            <person name="Veyrier F.J."/>
        </authorList>
    </citation>
    <scope>NUCLEOTIDE SEQUENCE</scope>
    <source>
        <strain evidence="4">SAG 1488-6</strain>
    </source>
</reference>
<name>A0ABY4ED03_VITST</name>
<proteinExistence type="predicted"/>
<feature type="compositionally biased region" description="Low complexity" evidence="2">
    <location>
        <begin position="33"/>
        <end position="45"/>
    </location>
</feature>
<evidence type="ECO:0000313" key="5">
    <source>
        <dbReference type="Proteomes" id="UP000832034"/>
    </source>
</evidence>
<keyword evidence="5" id="KW-1185">Reference proteome</keyword>
<sequence>MRLKYLTMVAAISIGLSACGGDSTTASNHKTDTSNASSTNNSSSSQRGLTIAASGGTFQDALRTIYFEPFAKKIGQPVLEDNADSGSYGIAQAKVQSGNPNWDIMQMEAEDLARSCSDGLLEKIDWDKLGGKEKYLPAAVSDCGVGQIFWSTALVYDSEKIKDAPQSWADFWDVQKYPGKRTMRRTAKYALEFALLADGVKNEALYQVLRTPEGVDRAFKKLDELKPHVVWWDAGAQPLQFLASNEVVMAAAYNGRIAGLNRENNRHFKIVWPQSIYSVDSWTILKGASNKDLAMEFLAFASLPENQVKLPDYMDYGIANKEAASQIKPEIALNLPTTEDNLKQAIELDADFWIDNSEELTQRFNAWVGS</sequence>
<evidence type="ECO:0000313" key="4">
    <source>
        <dbReference type="EMBL" id="UOO93625.1"/>
    </source>
</evidence>
<dbReference type="RefSeq" id="WP_019957834.1">
    <property type="nucleotide sequence ID" value="NZ_CP091512.1"/>
</dbReference>
<gene>
    <name evidence="4" type="ORF">LVJ81_06265</name>
</gene>
<organism evidence="4 5">
    <name type="scientific">Vitreoscilla stercoraria</name>
    <dbReference type="NCBI Taxonomy" id="61"/>
    <lineage>
        <taxon>Bacteria</taxon>
        <taxon>Pseudomonadati</taxon>
        <taxon>Pseudomonadota</taxon>
        <taxon>Betaproteobacteria</taxon>
        <taxon>Neisseriales</taxon>
        <taxon>Neisseriaceae</taxon>
        <taxon>Vitreoscilla</taxon>
    </lineage>
</organism>
<dbReference type="PROSITE" id="PS51257">
    <property type="entry name" value="PROKAR_LIPOPROTEIN"/>
    <property type="match status" value="1"/>
</dbReference>
<dbReference type="Pfam" id="PF13416">
    <property type="entry name" value="SBP_bac_8"/>
    <property type="match status" value="1"/>
</dbReference>
<feature type="signal peptide" evidence="3">
    <location>
        <begin position="1"/>
        <end position="20"/>
    </location>
</feature>
<protein>
    <submittedName>
        <fullName evidence="4">ABC transporter substrate-binding protein</fullName>
    </submittedName>
</protein>
<dbReference type="SUPFAM" id="SSF53850">
    <property type="entry name" value="Periplasmic binding protein-like II"/>
    <property type="match status" value="1"/>
</dbReference>
<dbReference type="PANTHER" id="PTHR30222:SF2">
    <property type="entry name" value="ABC TRANSPORTER SUBSTRATE-BINDING PROTEIN"/>
    <property type="match status" value="1"/>
</dbReference>
<dbReference type="CDD" id="cd13589">
    <property type="entry name" value="PBP2_polyamine_RpCGA009"/>
    <property type="match status" value="1"/>
</dbReference>
<feature type="chain" id="PRO_5045503778" evidence="3">
    <location>
        <begin position="21"/>
        <end position="370"/>
    </location>
</feature>
<keyword evidence="1 3" id="KW-0732">Signal</keyword>
<dbReference type="Proteomes" id="UP000832034">
    <property type="component" value="Chromosome"/>
</dbReference>
<dbReference type="InterPro" id="IPR006059">
    <property type="entry name" value="SBP"/>
</dbReference>
<dbReference type="EMBL" id="CP091512">
    <property type="protein sequence ID" value="UOO93625.1"/>
    <property type="molecule type" value="Genomic_DNA"/>
</dbReference>
<reference evidence="4" key="2">
    <citation type="journal article" date="2022" name="Res Sq">
        <title>Evolution of multicellular longitudinally dividing oral cavity symbionts (Neisseriaceae).</title>
        <authorList>
            <person name="Nyongesa S."/>
            <person name="Weber P."/>
            <person name="Bernet E."/>
            <person name="Pullido F."/>
            <person name="Nieckarz M."/>
            <person name="Delaby M."/>
            <person name="Nieves C."/>
            <person name="Viehboeck T."/>
            <person name="Krause N."/>
            <person name="Rivera-Millot A."/>
            <person name="Nakamura A."/>
            <person name="Vischer N."/>
            <person name="VanNieuwenhze M."/>
            <person name="Brun Y."/>
            <person name="Cava F."/>
            <person name="Bulgheresi S."/>
            <person name="Veyrier F."/>
        </authorList>
    </citation>
    <scope>NUCLEOTIDE SEQUENCE</scope>
    <source>
        <strain evidence="4">SAG 1488-6</strain>
    </source>
</reference>